<dbReference type="GO" id="GO:0008757">
    <property type="term" value="F:S-adenosylmethionine-dependent methyltransferase activity"/>
    <property type="evidence" value="ECO:0007669"/>
    <property type="project" value="InterPro"/>
</dbReference>
<dbReference type="PANTHER" id="PTHR13090">
    <property type="entry name" value="ARGININE-HYDROXYLASE NDUFAF5, MITOCHONDRIAL"/>
    <property type="match status" value="1"/>
</dbReference>
<evidence type="ECO:0000256" key="2">
    <source>
        <dbReference type="ARBA" id="ARBA00022679"/>
    </source>
</evidence>
<dbReference type="Pfam" id="PF08241">
    <property type="entry name" value="Methyltransf_11"/>
    <property type="match status" value="1"/>
</dbReference>
<evidence type="ECO:0000259" key="4">
    <source>
        <dbReference type="Pfam" id="PF08241"/>
    </source>
</evidence>
<dbReference type="EMBL" id="DF236979">
    <property type="protein sequence ID" value="GAQ79426.1"/>
    <property type="molecule type" value="Genomic_DNA"/>
</dbReference>
<dbReference type="AlphaFoldDB" id="A0A0U9HI35"/>
<protein>
    <submittedName>
        <fullName evidence="5">S-adenosyl-L-methionine dependent methyltransferases</fullName>
    </submittedName>
</protein>
<dbReference type="PANTHER" id="PTHR13090:SF1">
    <property type="entry name" value="ARGININE-HYDROXYLASE NDUFAF5, MITOCHONDRIAL"/>
    <property type="match status" value="1"/>
</dbReference>
<organism evidence="5 6">
    <name type="scientific">Klebsormidium nitens</name>
    <name type="common">Green alga</name>
    <name type="synonym">Ulothrix nitens</name>
    <dbReference type="NCBI Taxonomy" id="105231"/>
    <lineage>
        <taxon>Eukaryota</taxon>
        <taxon>Viridiplantae</taxon>
        <taxon>Streptophyta</taxon>
        <taxon>Klebsormidiophyceae</taxon>
        <taxon>Klebsormidiales</taxon>
        <taxon>Klebsormidiaceae</taxon>
        <taxon>Klebsormidium</taxon>
    </lineage>
</organism>
<keyword evidence="2 5" id="KW-0808">Transferase</keyword>
<sequence length="350" mass="38405">MQETGDRNVDIFDREVKRKHRDRAALIGSLQDPLLDHVTDSLLDRLEDIKRDFPVALSLGGAGDSVRRHLRGRGNIQTLYQMDLSQAMLDRSAEALNAPIPPETLFNPTMEAPSTSNPSEPRSLDSDASEVPSTSGRPEIQYVVGDEELLPFREESLDLVVSSLGLHWVNDLPGAMIQARRALKPDGLFLAAMFGGETLKELRIACSVAELEREGGVSPRVSPLVQVRDAGNLLGRANLALPAVDVDTFTVNYPSALELVEHLRSMGEVNAVRNRRLVLPRDTALATAAAYQSMFANKDGSVPATFQVIYMAGWAPHSTQQRPRQRGSATVSLEDLAQVVEWRPEGNDPK</sequence>
<keyword evidence="1 5" id="KW-0489">Methyltransferase</keyword>
<dbReference type="OrthoDB" id="16816at2759"/>
<dbReference type="STRING" id="105231.A0A0U9HI35"/>
<gene>
    <name evidence="5" type="ORF">KFL_000300240</name>
</gene>
<dbReference type="InterPro" id="IPR050602">
    <property type="entry name" value="Malonyl-ACP_OMT"/>
</dbReference>
<dbReference type="GO" id="GO:0032981">
    <property type="term" value="P:mitochondrial respiratory chain complex I assembly"/>
    <property type="evidence" value="ECO:0000318"/>
    <property type="project" value="GO_Central"/>
</dbReference>
<dbReference type="CDD" id="cd02440">
    <property type="entry name" value="AdoMet_MTases"/>
    <property type="match status" value="1"/>
</dbReference>
<evidence type="ECO:0000256" key="1">
    <source>
        <dbReference type="ARBA" id="ARBA00022603"/>
    </source>
</evidence>
<dbReference type="Proteomes" id="UP000054558">
    <property type="component" value="Unassembled WGS sequence"/>
</dbReference>
<name>A0A0U9HI35_KLENI</name>
<proteinExistence type="predicted"/>
<evidence type="ECO:0000313" key="5">
    <source>
        <dbReference type="EMBL" id="GAQ79426.1"/>
    </source>
</evidence>
<dbReference type="InterPro" id="IPR029063">
    <property type="entry name" value="SAM-dependent_MTases_sf"/>
</dbReference>
<reference evidence="5 6" key="1">
    <citation type="journal article" date="2014" name="Nat. Commun.">
        <title>Klebsormidium flaccidum genome reveals primary factors for plant terrestrial adaptation.</title>
        <authorList>
            <person name="Hori K."/>
            <person name="Maruyama F."/>
            <person name="Fujisawa T."/>
            <person name="Togashi T."/>
            <person name="Yamamoto N."/>
            <person name="Seo M."/>
            <person name="Sato S."/>
            <person name="Yamada T."/>
            <person name="Mori H."/>
            <person name="Tajima N."/>
            <person name="Moriyama T."/>
            <person name="Ikeuchi M."/>
            <person name="Watanabe M."/>
            <person name="Wada H."/>
            <person name="Kobayashi K."/>
            <person name="Saito M."/>
            <person name="Masuda T."/>
            <person name="Sasaki-Sekimoto Y."/>
            <person name="Mashiguchi K."/>
            <person name="Awai K."/>
            <person name="Shimojima M."/>
            <person name="Masuda S."/>
            <person name="Iwai M."/>
            <person name="Nobusawa T."/>
            <person name="Narise T."/>
            <person name="Kondo S."/>
            <person name="Saito H."/>
            <person name="Sato R."/>
            <person name="Murakawa M."/>
            <person name="Ihara Y."/>
            <person name="Oshima-Yamada Y."/>
            <person name="Ohtaka K."/>
            <person name="Satoh M."/>
            <person name="Sonobe K."/>
            <person name="Ishii M."/>
            <person name="Ohtani R."/>
            <person name="Kanamori-Sato M."/>
            <person name="Honoki R."/>
            <person name="Miyazaki D."/>
            <person name="Mochizuki H."/>
            <person name="Umetsu J."/>
            <person name="Higashi K."/>
            <person name="Shibata D."/>
            <person name="Kamiya Y."/>
            <person name="Sato N."/>
            <person name="Nakamura Y."/>
            <person name="Tabata S."/>
            <person name="Ida S."/>
            <person name="Kurokawa K."/>
            <person name="Ohta H."/>
        </authorList>
    </citation>
    <scope>NUCLEOTIDE SEQUENCE [LARGE SCALE GENOMIC DNA]</scope>
    <source>
        <strain evidence="5 6">NIES-2285</strain>
    </source>
</reference>
<evidence type="ECO:0000313" key="6">
    <source>
        <dbReference type="Proteomes" id="UP000054558"/>
    </source>
</evidence>
<keyword evidence="6" id="KW-1185">Reference proteome</keyword>
<dbReference type="GO" id="GO:0032259">
    <property type="term" value="P:methylation"/>
    <property type="evidence" value="ECO:0007669"/>
    <property type="project" value="UniProtKB-KW"/>
</dbReference>
<dbReference type="OMA" id="YEVVYGH"/>
<accession>A0A0U9HI35</accession>
<feature type="domain" description="Methyltransferase type 11" evidence="4">
    <location>
        <begin position="135"/>
        <end position="190"/>
    </location>
</feature>
<feature type="region of interest" description="Disordered" evidence="3">
    <location>
        <begin position="99"/>
        <end position="138"/>
    </location>
</feature>
<dbReference type="GO" id="GO:0005739">
    <property type="term" value="C:mitochondrion"/>
    <property type="evidence" value="ECO:0000318"/>
    <property type="project" value="GO_Central"/>
</dbReference>
<dbReference type="SUPFAM" id="SSF53335">
    <property type="entry name" value="S-adenosyl-L-methionine-dependent methyltransferases"/>
    <property type="match status" value="1"/>
</dbReference>
<evidence type="ECO:0000256" key="3">
    <source>
        <dbReference type="SAM" id="MobiDB-lite"/>
    </source>
</evidence>
<dbReference type="InterPro" id="IPR013216">
    <property type="entry name" value="Methyltransf_11"/>
</dbReference>
<dbReference type="Gene3D" id="3.40.50.150">
    <property type="entry name" value="Vaccinia Virus protein VP39"/>
    <property type="match status" value="1"/>
</dbReference>